<keyword evidence="1" id="KW-0227">DNA damage</keyword>
<comment type="similarity">
    <text evidence="1">Belongs to the MET18/MMS19 family.</text>
</comment>
<dbReference type="PANTHER" id="PTHR12891:SF0">
    <property type="entry name" value="MMS19 NUCLEOTIDE EXCISION REPAIR PROTEIN HOMOLOG"/>
    <property type="match status" value="1"/>
</dbReference>
<evidence type="ECO:0000313" key="3">
    <source>
        <dbReference type="Proteomes" id="UP000050792"/>
    </source>
</evidence>
<evidence type="ECO:0000256" key="1">
    <source>
        <dbReference type="RuleBase" id="RU367072"/>
    </source>
</evidence>
<dbReference type="GO" id="GO:0097361">
    <property type="term" value="C:cytosolic [4Fe-4S] assembly targeting complex"/>
    <property type="evidence" value="ECO:0007669"/>
    <property type="project" value="UniProtKB-UniRule"/>
</dbReference>
<keyword evidence="3" id="KW-1185">Reference proteome</keyword>
<dbReference type="GO" id="GO:0005819">
    <property type="term" value="C:spindle"/>
    <property type="evidence" value="ECO:0007669"/>
    <property type="project" value="UniProtKB-SubCell"/>
</dbReference>
<dbReference type="InterPro" id="IPR039920">
    <property type="entry name" value="MMS19"/>
</dbReference>
<keyword evidence="1" id="KW-0206">Cytoskeleton</keyword>
<organism evidence="3 4">
    <name type="scientific">Schistosoma rodhaini</name>
    <dbReference type="NCBI Taxonomy" id="6188"/>
    <lineage>
        <taxon>Eukaryota</taxon>
        <taxon>Metazoa</taxon>
        <taxon>Spiralia</taxon>
        <taxon>Lophotrochozoa</taxon>
        <taxon>Platyhelminthes</taxon>
        <taxon>Trematoda</taxon>
        <taxon>Digenea</taxon>
        <taxon>Strigeidida</taxon>
        <taxon>Schistosomatoidea</taxon>
        <taxon>Schistosomatidae</taxon>
        <taxon>Schistosoma</taxon>
    </lineage>
</organism>
<comment type="subcellular location">
    <subcellularLocation>
        <location evidence="1">Cytoplasm</location>
        <location evidence="1">Cytoskeleton</location>
        <location evidence="1">Spindle</location>
    </subcellularLocation>
    <subcellularLocation>
        <location evidence="1">Nucleus</location>
    </subcellularLocation>
</comment>
<dbReference type="InterPro" id="IPR029240">
    <property type="entry name" value="MMS19_N"/>
</dbReference>
<reference evidence="4" key="2">
    <citation type="submission" date="2023-11" db="UniProtKB">
        <authorList>
            <consortium name="WormBaseParasite"/>
        </authorList>
    </citation>
    <scope>IDENTIFICATION</scope>
</reference>
<comment type="subunit">
    <text evidence="1">Component of the CIA complex.</text>
</comment>
<keyword evidence="1" id="KW-0234">DNA repair</keyword>
<proteinExistence type="inferred from homology"/>
<dbReference type="GO" id="GO:0016226">
    <property type="term" value="P:iron-sulfur cluster assembly"/>
    <property type="evidence" value="ECO:0007669"/>
    <property type="project" value="UniProtKB-UniRule"/>
</dbReference>
<dbReference type="GO" id="GO:0051604">
    <property type="term" value="P:protein maturation"/>
    <property type="evidence" value="ECO:0007669"/>
    <property type="project" value="UniProtKB-UniRule"/>
</dbReference>
<sequence>MTLSQLKRLLVRYRYGEMESLLDLIQSLESGLTDTKITSQKDSIETLITGIKSIPLSNITSKEIDHLTDFLSDRLALADPNITNLILDGFIWLTKCTWSNGCNLINPEQAKQIVQDGIFGHLTIQNLMKSGRLKVFQLLHYFLTGSQLNGIQSMESNFIQNYLVAIDEEKDPQILHLIFRMNVIVLKEFPSVVEFKDEIFETISVYFPIDFSPPPGGGISGVTRDLLASSLHQCLFAMRNITGHNLMPLICEKIESQWSDGQLDALCLLNDCLHGQLQRSDGDDNINHILSSDKNPIDIRHISPYLGVIIPTLIKIADKSGKPSDNSDLYALALSCISGLIHAYSQQTNDKSQLEDFTVILLRSFGLSLNQRQLPLIIPPGVIVDYITESFKSAQTNALLLSILFNYTIPYLCVPLLSNSYINSNDHLGIAEETKLNIDELVNWQSCISLLDKIFQNITEENSMNALHYDEKTLGTLNNLKMNMYSIINKLQECSVNSVKLLKHSPVSMLSDEKIIYFSVCLCRLFYSLVKITSKKDLSSSVNESSTILFDNTSSLYSSYVDSIFNTIRSAFQWLDKISSTNNSNQLVDSEVLKSIRDELLSFIPIIYKSCDLFTRKLDQFLFDYLKDCQREQITLNNSNNLTMDILKYCSCKNLSLLQKTIEFILEKCNNNDMLPNSENVNLVSLRYWAESFISLLYFVCEYLVENSINDNTETVNPLSIHSYLFELCQNVKYFVNIIQHYCSDSMINDNSQDESILNKINQLNFIFRTIASLSNLSEQTKLFQIYKHYFDQMDRNHLKIHPVTLGLFTTLCGIIGGLRPEFVNSESPVQLLTFIMDNITKTLCTYSAAPTLNSTTNNSSMPSSVLSCYSKTMLSSIAQTYASVLNKSNDAFALDITNHLSATLNYFWSITEQNNSLDFHTFICFWLLWSIRGLLATFNVSTHGVTNVENNNNNYSHHKKWCHSLIQSVFLDFNTIYHNDGNDNWICTFEKSLLSSHGRILCSINCVKQTDQILLNLGMKSTDCCLNSFNHCRITDSYIRNVLECIHEPIYNLINLLINVTRSQSVDFEKSNLFKSFRNSIVRFYLNMTVRLPNEYLTEQLVNKTIPSALFAITSSNVHCQLAGLKFISIILSDNLTKNFELCNIISENQADDLLEKLPKLIHFCNSDQENNDTVMFDQGNEQNINISTCLRLIIARSLCNIIKLFPEQLINRHRDVNILPLLDQLVDDPNRYVRIEAVQARNLWLI</sequence>
<protein>
    <recommendedName>
        <fullName evidence="1">MMS19 nucleotide excision repair protein</fullName>
    </recommendedName>
</protein>
<keyword evidence="1" id="KW-0539">Nucleus</keyword>
<dbReference type="GO" id="GO:0005634">
    <property type="term" value="C:nucleus"/>
    <property type="evidence" value="ECO:0007669"/>
    <property type="project" value="UniProtKB-SubCell"/>
</dbReference>
<evidence type="ECO:0000259" key="2">
    <source>
        <dbReference type="Pfam" id="PF14500"/>
    </source>
</evidence>
<reference evidence="3" key="1">
    <citation type="submission" date="2022-06" db="EMBL/GenBank/DDBJ databases">
        <authorList>
            <person name="Berger JAMES D."/>
            <person name="Berger JAMES D."/>
        </authorList>
    </citation>
    <scope>NUCLEOTIDE SEQUENCE [LARGE SCALE GENOMIC DNA]</scope>
</reference>
<evidence type="ECO:0000313" key="4">
    <source>
        <dbReference type="WBParaSite" id="SRDH1_53970.1"/>
    </source>
</evidence>
<dbReference type="WBParaSite" id="SRDH1_53970.1">
    <property type="protein sequence ID" value="SRDH1_53970.1"/>
    <property type="gene ID" value="SRDH1_53970"/>
</dbReference>
<dbReference type="Pfam" id="PF14500">
    <property type="entry name" value="MMS19_N"/>
    <property type="match status" value="1"/>
</dbReference>
<accession>A0AA85FJW0</accession>
<dbReference type="PANTHER" id="PTHR12891">
    <property type="entry name" value="DNA REPAIR/TRANSCRIPTION PROTEIN MET18/MMS19"/>
    <property type="match status" value="1"/>
</dbReference>
<comment type="function">
    <text evidence="1">Key component of the cytosolic iron-sulfur protein assembly (CIA) complex, a multiprotein complex that mediates the incorporation of iron-sulfur cluster into apoproteins specifically involved in DNA metabolism and genomic integrity. In the CIA complex, MMS19 acts as an adapter between early-acting CIA components and a subset of cellular target iron-sulfur proteins.</text>
</comment>
<dbReference type="AlphaFoldDB" id="A0AA85FJW0"/>
<name>A0AA85FJW0_9TREM</name>
<keyword evidence="1" id="KW-0963">Cytoplasm</keyword>
<dbReference type="GO" id="GO:0006281">
    <property type="term" value="P:DNA repair"/>
    <property type="evidence" value="ECO:0007669"/>
    <property type="project" value="UniProtKB-UniRule"/>
</dbReference>
<feature type="domain" description="MMS19 N-terminal" evidence="2">
    <location>
        <begin position="25"/>
        <end position="274"/>
    </location>
</feature>
<dbReference type="Proteomes" id="UP000050792">
    <property type="component" value="Unassembled WGS sequence"/>
</dbReference>